<proteinExistence type="predicted"/>
<organism evidence="1 2">
    <name type="scientific">Catharanthus roseus</name>
    <name type="common">Madagascar periwinkle</name>
    <name type="synonym">Vinca rosea</name>
    <dbReference type="NCBI Taxonomy" id="4058"/>
    <lineage>
        <taxon>Eukaryota</taxon>
        <taxon>Viridiplantae</taxon>
        <taxon>Streptophyta</taxon>
        <taxon>Embryophyta</taxon>
        <taxon>Tracheophyta</taxon>
        <taxon>Spermatophyta</taxon>
        <taxon>Magnoliopsida</taxon>
        <taxon>eudicotyledons</taxon>
        <taxon>Gunneridae</taxon>
        <taxon>Pentapetalae</taxon>
        <taxon>asterids</taxon>
        <taxon>lamiids</taxon>
        <taxon>Gentianales</taxon>
        <taxon>Apocynaceae</taxon>
        <taxon>Rauvolfioideae</taxon>
        <taxon>Vinceae</taxon>
        <taxon>Catharanthinae</taxon>
        <taxon>Catharanthus</taxon>
    </lineage>
</organism>
<evidence type="ECO:0000313" key="2">
    <source>
        <dbReference type="Proteomes" id="UP001060085"/>
    </source>
</evidence>
<protein>
    <submittedName>
        <fullName evidence="1">Uncharacterized protein</fullName>
    </submittedName>
</protein>
<keyword evidence="2" id="KW-1185">Reference proteome</keyword>
<dbReference type="EMBL" id="CM044704">
    <property type="protein sequence ID" value="KAI5668128.1"/>
    <property type="molecule type" value="Genomic_DNA"/>
</dbReference>
<accession>A0ACC0B673</accession>
<dbReference type="Proteomes" id="UP001060085">
    <property type="component" value="Linkage Group LG04"/>
</dbReference>
<comment type="caution">
    <text evidence="1">The sequence shown here is derived from an EMBL/GenBank/DDBJ whole genome shotgun (WGS) entry which is preliminary data.</text>
</comment>
<sequence length="120" mass="13396">MCYVIAQQFEDDDLGPVTDRTCRVQGCTVTASSRGVRGRHCTSDVPSTLNSLPAGFIMIQVHPVYDPYLHAHIVRPHIPYRSSAQEPLNEFSGPVRKLGIEYYGISSSEPFIGRPLIFIF</sequence>
<evidence type="ECO:0000313" key="1">
    <source>
        <dbReference type="EMBL" id="KAI5668128.1"/>
    </source>
</evidence>
<gene>
    <name evidence="1" type="ORF">M9H77_17981</name>
</gene>
<reference evidence="2" key="1">
    <citation type="journal article" date="2023" name="Nat. Plants">
        <title>Single-cell RNA sequencing provides a high-resolution roadmap for understanding the multicellular compartmentation of specialized metabolism.</title>
        <authorList>
            <person name="Sun S."/>
            <person name="Shen X."/>
            <person name="Li Y."/>
            <person name="Li Y."/>
            <person name="Wang S."/>
            <person name="Li R."/>
            <person name="Zhang H."/>
            <person name="Shen G."/>
            <person name="Guo B."/>
            <person name="Wei J."/>
            <person name="Xu J."/>
            <person name="St-Pierre B."/>
            <person name="Chen S."/>
            <person name="Sun C."/>
        </authorList>
    </citation>
    <scope>NUCLEOTIDE SEQUENCE [LARGE SCALE GENOMIC DNA]</scope>
</reference>
<name>A0ACC0B673_CATRO</name>